<accession>A0A2S0UNX6</accession>
<dbReference type="AlphaFoldDB" id="A0A2S0UNX6"/>
<evidence type="ECO:0000259" key="2">
    <source>
        <dbReference type="SMART" id="SM00858"/>
    </source>
</evidence>
<dbReference type="OrthoDB" id="163768at2"/>
<keyword evidence="4" id="KW-1185">Reference proteome</keyword>
<dbReference type="Pfam" id="PF16976">
    <property type="entry name" value="RcpC"/>
    <property type="match status" value="1"/>
</dbReference>
<dbReference type="SMART" id="SM00858">
    <property type="entry name" value="SAF"/>
    <property type="match status" value="1"/>
</dbReference>
<keyword evidence="1" id="KW-0175">Coiled coil</keyword>
<dbReference type="KEGG" id="geh:HYN69_14295"/>
<protein>
    <submittedName>
        <fullName evidence="3">Flp pilus assembly protein CpaB</fullName>
    </submittedName>
</protein>
<feature type="domain" description="SAF" evidence="2">
    <location>
        <begin position="45"/>
        <end position="114"/>
    </location>
</feature>
<dbReference type="NCBIfam" id="TIGR03177">
    <property type="entry name" value="pilus_cpaB"/>
    <property type="match status" value="1"/>
</dbReference>
<evidence type="ECO:0000313" key="4">
    <source>
        <dbReference type="Proteomes" id="UP000244496"/>
    </source>
</evidence>
<organism evidence="3 4">
    <name type="scientific">Paragemmobacter aquarius</name>
    <dbReference type="NCBI Taxonomy" id="2169400"/>
    <lineage>
        <taxon>Bacteria</taxon>
        <taxon>Pseudomonadati</taxon>
        <taxon>Pseudomonadota</taxon>
        <taxon>Alphaproteobacteria</taxon>
        <taxon>Rhodobacterales</taxon>
        <taxon>Paracoccaceae</taxon>
        <taxon>Paragemmobacter</taxon>
    </lineage>
</organism>
<evidence type="ECO:0000313" key="3">
    <source>
        <dbReference type="EMBL" id="AWB49513.1"/>
    </source>
</evidence>
<reference evidence="3 4" key="1">
    <citation type="submission" date="2018-04" db="EMBL/GenBank/DDBJ databases">
        <title>Genome sequencing of Gemmobacter.</title>
        <authorList>
            <person name="Yi H."/>
            <person name="Baek M.-G."/>
        </authorList>
    </citation>
    <scope>NUCLEOTIDE SEQUENCE [LARGE SCALE GENOMIC DNA]</scope>
    <source>
        <strain evidence="3 4">HYN0069</strain>
    </source>
</reference>
<evidence type="ECO:0000256" key="1">
    <source>
        <dbReference type="SAM" id="Coils"/>
    </source>
</evidence>
<feature type="coiled-coil region" evidence="1">
    <location>
        <begin position="252"/>
        <end position="297"/>
    </location>
</feature>
<name>A0A2S0UNX6_9RHOB</name>
<proteinExistence type="predicted"/>
<dbReference type="InterPro" id="IPR017592">
    <property type="entry name" value="Pilus_assmbl_Flp-typ_CpaB"/>
</dbReference>
<dbReference type="InterPro" id="IPR013974">
    <property type="entry name" value="SAF"/>
</dbReference>
<dbReference type="CDD" id="cd11614">
    <property type="entry name" value="SAF_CpaB_FlgA_like"/>
    <property type="match status" value="1"/>
</dbReference>
<dbReference type="RefSeq" id="WP_108436330.1">
    <property type="nucleotide sequence ID" value="NZ_CP028918.1"/>
</dbReference>
<dbReference type="Proteomes" id="UP000244496">
    <property type="component" value="Chromosome"/>
</dbReference>
<gene>
    <name evidence="3" type="primary">cpaB</name>
    <name evidence="3" type="ORF">HYN69_14295</name>
</gene>
<dbReference type="InterPro" id="IPR031571">
    <property type="entry name" value="RcpC_dom"/>
</dbReference>
<dbReference type="EMBL" id="CP028918">
    <property type="protein sequence ID" value="AWB49513.1"/>
    <property type="molecule type" value="Genomic_DNA"/>
</dbReference>
<sequence length="344" mass="36189">MRASTVISFAVALGLAVLAVFGVRGWMQAERAEIELSAKQADATKNYIVVAKGGLGFGDRITADRVELLEWASDRLPAGAFTKIEDLVGDTDENARYVLATMEAGEMILPGKITTPGQRAKLSTAITPGMRAVSISVNDVLGVAGFVLPGDRVDVMLTRNDGTGPFVDVLLQGVRVVAIDQTADDRADQPSVVRTVTFEVSTDEAQKLTLAANIGTLSLALRNLGAGEMQKTDRVTVVDLNSADSSKRDQELVRAQAELAAARAAQDQTSAEALARVAKLETELQALRADAAKAAVVAAPAETVAETVAVAAAEPSAALPDFANVGVIRGGQRAEYRVLMFLDQ</sequence>